<comment type="caution">
    <text evidence="2">The sequence shown here is derived from an EMBL/GenBank/DDBJ whole genome shotgun (WGS) entry which is preliminary data.</text>
</comment>
<dbReference type="SUPFAM" id="SSF51556">
    <property type="entry name" value="Metallo-dependent hydrolases"/>
    <property type="match status" value="1"/>
</dbReference>
<organism evidence="2 3">
    <name type="scientific">Oerskovia enterophila</name>
    <dbReference type="NCBI Taxonomy" id="43678"/>
    <lineage>
        <taxon>Bacteria</taxon>
        <taxon>Bacillati</taxon>
        <taxon>Actinomycetota</taxon>
        <taxon>Actinomycetes</taxon>
        <taxon>Micrococcales</taxon>
        <taxon>Cellulomonadaceae</taxon>
        <taxon>Oerskovia</taxon>
    </lineage>
</organism>
<dbReference type="STRING" id="43678.OJAG_24090"/>
<dbReference type="InterPro" id="IPR051781">
    <property type="entry name" value="Metallo-dep_Hydrolase"/>
</dbReference>
<dbReference type="Proteomes" id="UP000076447">
    <property type="component" value="Unassembled WGS sequence"/>
</dbReference>
<evidence type="ECO:0000259" key="1">
    <source>
        <dbReference type="Pfam" id="PF01979"/>
    </source>
</evidence>
<evidence type="ECO:0000313" key="3">
    <source>
        <dbReference type="Proteomes" id="UP000076447"/>
    </source>
</evidence>
<dbReference type="PATRIC" id="fig|43678.3.peg.2516"/>
<sequence>MTGGRAGSGGADSTASAVGLTVDARWERGEGWSGPTTLVATARGLRTARGADPAPDLRLRGTVLPGLTDAHVHLALVDPAALRRGGLAAVDDLGGDPRVLARLTGTPGLPAVRYAGAFLTAPGGYPSDRSWAPPGAVEEVAGPERSVAAVDRQVAAGASFLKVVLHPGAGPELDDETFGAILARARAHGRPVVAHVEGEGQARRAHEAGIDRLAHAPFSERLPDDLVGAMARTQQWISTLDVHGWASPTREQDVAIDNLTRFAAAGGTVVYGTDQGNGPLPAGIDPRELLALGDAGLTADGLLRALTSTPTGAAFTYVPGEALGPDASPEDLVAWLARATVLVPDDLTHRPGSAGLALETPRRTHP</sequence>
<feature type="domain" description="Amidohydrolase-related" evidence="1">
    <location>
        <begin position="62"/>
        <end position="274"/>
    </location>
</feature>
<dbReference type="OrthoDB" id="3189065at2"/>
<dbReference type="PANTHER" id="PTHR43135:SF3">
    <property type="entry name" value="ALPHA-D-RIBOSE 1-METHYLPHOSPHONATE 5-TRIPHOSPHATE DIPHOSPHATASE"/>
    <property type="match status" value="1"/>
</dbReference>
<dbReference type="Gene3D" id="3.20.20.140">
    <property type="entry name" value="Metal-dependent hydrolases"/>
    <property type="match status" value="1"/>
</dbReference>
<dbReference type="GO" id="GO:0016787">
    <property type="term" value="F:hydrolase activity"/>
    <property type="evidence" value="ECO:0007669"/>
    <property type="project" value="InterPro"/>
</dbReference>
<dbReference type="EMBL" id="LRIE01000076">
    <property type="protein sequence ID" value="KZM34829.1"/>
    <property type="molecule type" value="Genomic_DNA"/>
</dbReference>
<dbReference type="Pfam" id="PF01979">
    <property type="entry name" value="Amidohydro_1"/>
    <property type="match status" value="1"/>
</dbReference>
<dbReference type="PANTHER" id="PTHR43135">
    <property type="entry name" value="ALPHA-D-RIBOSE 1-METHYLPHOSPHONATE 5-TRIPHOSPHATE DIPHOSPHATASE"/>
    <property type="match status" value="1"/>
</dbReference>
<dbReference type="InterPro" id="IPR006680">
    <property type="entry name" value="Amidohydro-rel"/>
</dbReference>
<name>A0A163R3U3_9CELL</name>
<protein>
    <recommendedName>
        <fullName evidence="1">Amidohydrolase-related domain-containing protein</fullName>
    </recommendedName>
</protein>
<dbReference type="InterPro" id="IPR032466">
    <property type="entry name" value="Metal_Hydrolase"/>
</dbReference>
<evidence type="ECO:0000313" key="2">
    <source>
        <dbReference type="EMBL" id="KZM34829.1"/>
    </source>
</evidence>
<dbReference type="AlphaFoldDB" id="A0A163R3U3"/>
<reference evidence="2 3" key="1">
    <citation type="submission" date="2016-01" db="EMBL/GenBank/DDBJ databases">
        <title>Genome sequence of Oerskovia enterophila VJag, an agar and cellulose degrading bacterium.</title>
        <authorList>
            <person name="Poehlein A."/>
            <person name="Jag V."/>
            <person name="Bengelsdorf F."/>
            <person name="Duerre P."/>
            <person name="Daniel R."/>
        </authorList>
    </citation>
    <scope>NUCLEOTIDE SEQUENCE [LARGE SCALE GENOMIC DNA]</scope>
    <source>
        <strain evidence="2 3">VJag</strain>
    </source>
</reference>
<accession>A0A163R3U3</accession>
<proteinExistence type="predicted"/>
<dbReference type="RefSeq" id="WP_068708814.1">
    <property type="nucleotide sequence ID" value="NZ_LRIE01000076.1"/>
</dbReference>
<gene>
    <name evidence="2" type="ORF">OJAG_24090</name>
</gene>